<dbReference type="InterPro" id="IPR035647">
    <property type="entry name" value="EFG_III/V"/>
</dbReference>
<evidence type="ECO:0000259" key="9">
    <source>
        <dbReference type="PROSITE" id="PS51722"/>
    </source>
</evidence>
<evidence type="ECO:0000256" key="4">
    <source>
        <dbReference type="ARBA" id="ARBA00022768"/>
    </source>
</evidence>
<dbReference type="Gene3D" id="3.30.70.240">
    <property type="match status" value="1"/>
</dbReference>
<dbReference type="PROSITE" id="PS00301">
    <property type="entry name" value="G_TR_1"/>
    <property type="match status" value="1"/>
</dbReference>
<keyword evidence="3 7" id="KW-0547">Nucleotide-binding</keyword>
<dbReference type="AlphaFoldDB" id="R7VLC3"/>
<dbReference type="SUPFAM" id="SSF50447">
    <property type="entry name" value="Translation proteins"/>
    <property type="match status" value="1"/>
</dbReference>
<comment type="subcellular location">
    <subcellularLocation>
        <location evidence="1 7">Mitochondrion</location>
    </subcellularLocation>
</comment>
<dbReference type="NCBIfam" id="TIGR00231">
    <property type="entry name" value="small_GTP"/>
    <property type="match status" value="1"/>
</dbReference>
<dbReference type="FunFam" id="2.40.30.10:FF:000022">
    <property type="entry name" value="Elongation factor G, mitochondrial"/>
    <property type="match status" value="1"/>
</dbReference>
<dbReference type="Gene3D" id="2.40.30.10">
    <property type="entry name" value="Translation factors"/>
    <property type="match status" value="1"/>
</dbReference>
<dbReference type="InterPro" id="IPR009000">
    <property type="entry name" value="Transl_B-barrel_sf"/>
</dbReference>
<protein>
    <recommendedName>
        <fullName evidence="7">Elongation factor G, mitochondrial</fullName>
        <shortName evidence="7">EF-Gmt</shortName>
    </recommendedName>
    <alternativeName>
        <fullName evidence="7">Elongation factor G 1, mitochondrial</fullName>
        <shortName evidence="7">mEF-G 1</shortName>
    </alternativeName>
    <alternativeName>
        <fullName evidence="7">Elongation factor G1</fullName>
    </alternativeName>
</protein>
<proteinExistence type="inferred from homology"/>
<dbReference type="SMART" id="SM00889">
    <property type="entry name" value="EFG_IV"/>
    <property type="match status" value="1"/>
</dbReference>
<evidence type="ECO:0000313" key="11">
    <source>
        <dbReference type="EnsemblMetazoa" id="CapteP228369"/>
    </source>
</evidence>
<evidence type="ECO:0000256" key="3">
    <source>
        <dbReference type="ARBA" id="ARBA00022741"/>
    </source>
</evidence>
<dbReference type="InterPro" id="IPR004161">
    <property type="entry name" value="EFTu-like_2"/>
</dbReference>
<evidence type="ECO:0000256" key="8">
    <source>
        <dbReference type="SAM" id="SignalP"/>
    </source>
</evidence>
<dbReference type="HOGENOM" id="CLU_002794_4_1_1"/>
<dbReference type="InterPro" id="IPR020568">
    <property type="entry name" value="Ribosomal_Su5_D2-typ_SF"/>
</dbReference>
<name>R7VLC3_CAPTE</name>
<evidence type="ECO:0000256" key="7">
    <source>
        <dbReference type="HAMAP-Rule" id="MF_03061"/>
    </source>
</evidence>
<dbReference type="Gene3D" id="3.30.230.10">
    <property type="match status" value="1"/>
</dbReference>
<keyword evidence="8" id="KW-0732">Signal</keyword>
<dbReference type="HAMAP" id="MF_00054_B">
    <property type="entry name" value="EF_G_EF_2_B"/>
    <property type="match status" value="1"/>
</dbReference>
<reference evidence="10 12" key="2">
    <citation type="journal article" date="2013" name="Nature">
        <title>Insights into bilaterian evolution from three spiralian genomes.</title>
        <authorList>
            <person name="Simakov O."/>
            <person name="Marletaz F."/>
            <person name="Cho S.J."/>
            <person name="Edsinger-Gonzales E."/>
            <person name="Havlak P."/>
            <person name="Hellsten U."/>
            <person name="Kuo D.H."/>
            <person name="Larsson T."/>
            <person name="Lv J."/>
            <person name="Arendt D."/>
            <person name="Savage R."/>
            <person name="Osoegawa K."/>
            <person name="de Jong P."/>
            <person name="Grimwood J."/>
            <person name="Chapman J.A."/>
            <person name="Shapiro H."/>
            <person name="Aerts A."/>
            <person name="Otillar R.P."/>
            <person name="Terry A.Y."/>
            <person name="Boore J.L."/>
            <person name="Grigoriev I.V."/>
            <person name="Lindberg D.R."/>
            <person name="Seaver E.C."/>
            <person name="Weisblat D.A."/>
            <person name="Putnam N.H."/>
            <person name="Rokhsar D.S."/>
        </authorList>
    </citation>
    <scope>NUCLEOTIDE SEQUENCE</scope>
    <source>
        <strain evidence="10 12">I ESC-2004</strain>
    </source>
</reference>
<dbReference type="InterPro" id="IPR005225">
    <property type="entry name" value="Small_GTP-bd"/>
</dbReference>
<dbReference type="PROSITE" id="PS51722">
    <property type="entry name" value="G_TR_2"/>
    <property type="match status" value="1"/>
</dbReference>
<dbReference type="EMBL" id="AMQN01000588">
    <property type="status" value="NOT_ANNOTATED_CDS"/>
    <property type="molecule type" value="Genomic_DNA"/>
</dbReference>
<dbReference type="CDD" id="cd04091">
    <property type="entry name" value="mtEFG1_II_like"/>
    <property type="match status" value="1"/>
</dbReference>
<comment type="similarity">
    <text evidence="7">Belongs to the GTP-binding elongation factor family. EF-G/EF-2 subfamily.</text>
</comment>
<dbReference type="CDD" id="cd01434">
    <property type="entry name" value="EFG_mtEFG1_IV"/>
    <property type="match status" value="1"/>
</dbReference>
<dbReference type="Pfam" id="PF00679">
    <property type="entry name" value="EFG_C"/>
    <property type="match status" value="1"/>
</dbReference>
<comment type="pathway">
    <text evidence="7">Protein biosynthesis; polypeptide chain elongation.</text>
</comment>
<reference evidence="11" key="3">
    <citation type="submission" date="2015-06" db="UniProtKB">
        <authorList>
            <consortium name="EnsemblMetazoa"/>
        </authorList>
    </citation>
    <scope>IDENTIFICATION</scope>
</reference>
<evidence type="ECO:0000313" key="12">
    <source>
        <dbReference type="Proteomes" id="UP000014760"/>
    </source>
</evidence>
<dbReference type="Pfam" id="PF00009">
    <property type="entry name" value="GTP_EFTU"/>
    <property type="match status" value="1"/>
</dbReference>
<dbReference type="InterPro" id="IPR047872">
    <property type="entry name" value="EFG_IV"/>
</dbReference>
<dbReference type="GO" id="GO:0070125">
    <property type="term" value="P:mitochondrial translational elongation"/>
    <property type="evidence" value="ECO:0007669"/>
    <property type="project" value="UniProtKB-UniRule"/>
</dbReference>
<dbReference type="InterPro" id="IPR031157">
    <property type="entry name" value="G_TR_CS"/>
</dbReference>
<dbReference type="EMBL" id="KB292506">
    <property type="protein sequence ID" value="ELU17505.1"/>
    <property type="molecule type" value="Genomic_DNA"/>
</dbReference>
<accession>R7VLC3</accession>
<feature type="binding site" evidence="7">
    <location>
        <begin position="103"/>
        <end position="107"/>
    </location>
    <ligand>
        <name>GTP</name>
        <dbReference type="ChEBI" id="CHEBI:37565"/>
    </ligand>
</feature>
<dbReference type="GO" id="GO:0003924">
    <property type="term" value="F:GTPase activity"/>
    <property type="evidence" value="ECO:0007669"/>
    <property type="project" value="UniProtKB-UniRule"/>
</dbReference>
<dbReference type="CDD" id="cd01886">
    <property type="entry name" value="EF-G"/>
    <property type="match status" value="1"/>
</dbReference>
<dbReference type="InterPro" id="IPR000640">
    <property type="entry name" value="EFG_V-like"/>
</dbReference>
<keyword evidence="5 7" id="KW-0648">Protein biosynthesis</keyword>
<evidence type="ECO:0000256" key="2">
    <source>
        <dbReference type="ARBA" id="ARBA00005870"/>
    </source>
</evidence>
<evidence type="ECO:0000256" key="6">
    <source>
        <dbReference type="ARBA" id="ARBA00023134"/>
    </source>
</evidence>
<feature type="domain" description="Tr-type G" evidence="9">
    <location>
        <begin position="27"/>
        <end position="304"/>
    </location>
</feature>
<dbReference type="InterPro" id="IPR027417">
    <property type="entry name" value="P-loop_NTPase"/>
</dbReference>
<sequence length="736" mass="82237">MRKIARVFASFAVMAASASLSEFKDNEHIRNIGISAHIDSGKTTLTERILFYTGKLSEMHEVRGKDGVGATMDFMELERQRGITIQSAATYTEWKDININIIDTPGHVDFTVEVERALRVLDGAVLVLCAVGGVQSQTFTVNRQMMRYNVPCLAFINKLDRGMSNPERVLSQLRTKLKHNAAFLHLPIGLEDKHEGVIDLVKRKAVYFRGPSGINVVEEEIPSDMVSQTEAKRQELIECVSNVDDILGELFLEEKVPTEEDINAAIRRATIKRDFTPVLLGTALKNKGVQLLLDAVIDFLPNPTEVTNYAIDNSVEAEEDKKVVMNPQRDDTHPFVGLAFKLEAGRFGQLTYIRIYQGSLKKGENIINTRNGKRVKVPRLVRMHADQLEDVEEAFAGDICALFGVECASGDTFVTKGNTEFSMESIFVPDPVISMSIQPADKNSQEKFAKGIGRFTREDPTFTFSYDPESKESIVSGMGELHLDVYAQRMEKEYNCKCVLGKPKVAFRETMLQMCSFDYTHKKQSGGAGQYGKVTGYMEPLPPDDYTKIEFWDNTSGPNVPKQHVPAIEKGFLLACEKGILTGSKVTGVRFVLEDGKHHIVDSSDWAFQQAAEGAVRQVFENSPLTLLEPVMSVEVTAPIEFQGAILGTLQRRHAIIVGQDSTEGYFSLFCEVPLNDMFGYSTELRSNTQGQGEFSMEYSKYCPTLPETQDVMVRAHQESLGIAPKGQQKQKQRKR</sequence>
<dbReference type="GO" id="GO:0003746">
    <property type="term" value="F:translation elongation factor activity"/>
    <property type="evidence" value="ECO:0007669"/>
    <property type="project" value="UniProtKB-UniRule"/>
</dbReference>
<dbReference type="FunFam" id="3.40.50.300:FF:000539">
    <property type="entry name" value="Elongation factor G, mitochondrial"/>
    <property type="match status" value="1"/>
</dbReference>
<dbReference type="GO" id="GO:0005739">
    <property type="term" value="C:mitochondrion"/>
    <property type="evidence" value="ECO:0007669"/>
    <property type="project" value="UniProtKB-SubCell"/>
</dbReference>
<keyword evidence="7" id="KW-0496">Mitochondrion</keyword>
<dbReference type="InterPro" id="IPR000795">
    <property type="entry name" value="T_Tr_GTP-bd_dom"/>
</dbReference>
<dbReference type="Pfam" id="PF14492">
    <property type="entry name" value="EFG_III"/>
    <property type="match status" value="1"/>
</dbReference>
<feature type="binding site" evidence="7">
    <location>
        <begin position="157"/>
        <end position="160"/>
    </location>
    <ligand>
        <name>GTP</name>
        <dbReference type="ChEBI" id="CHEBI:37565"/>
    </ligand>
</feature>
<dbReference type="SMART" id="SM00838">
    <property type="entry name" value="EFG_C"/>
    <property type="match status" value="1"/>
</dbReference>
<comment type="function">
    <text evidence="7">Mitochondrial GTPase that catalyzes the GTP-dependent ribosomal translocation step during translation elongation. During this step, the ribosome changes from the pre-translocational (PRE) to the post-translocational (POST) state as the newly formed A-site-bound peptidyl-tRNA and P-site-bound deacylated tRNA move to the P and E sites, respectively. Catalyzes the coordinated movement of the two tRNA molecules, the mRNA and conformational changes in the ribosome.</text>
</comment>
<feature type="signal peptide" evidence="8">
    <location>
        <begin position="1"/>
        <end position="20"/>
    </location>
</feature>
<evidence type="ECO:0000256" key="1">
    <source>
        <dbReference type="ARBA" id="ARBA00004173"/>
    </source>
</evidence>
<dbReference type="Pfam" id="PF03144">
    <property type="entry name" value="GTP_EFTU_D2"/>
    <property type="match status" value="1"/>
</dbReference>
<dbReference type="Pfam" id="PF03764">
    <property type="entry name" value="EFG_IV"/>
    <property type="match status" value="1"/>
</dbReference>
<comment type="similarity">
    <text evidence="2">Belongs to the TRAFAC class translation factor GTPase superfamily. Classic translation factor GTPase family. EF-G/EF-2 subfamily.</text>
</comment>
<dbReference type="PRINTS" id="PR00315">
    <property type="entry name" value="ELONGATNFCT"/>
</dbReference>
<dbReference type="FunFam" id="3.30.70.870:FF:000001">
    <property type="entry name" value="Elongation factor G"/>
    <property type="match status" value="1"/>
</dbReference>
<organism evidence="10">
    <name type="scientific">Capitella teleta</name>
    <name type="common">Polychaete worm</name>
    <dbReference type="NCBI Taxonomy" id="283909"/>
    <lineage>
        <taxon>Eukaryota</taxon>
        <taxon>Metazoa</taxon>
        <taxon>Spiralia</taxon>
        <taxon>Lophotrochozoa</taxon>
        <taxon>Annelida</taxon>
        <taxon>Polychaeta</taxon>
        <taxon>Sedentaria</taxon>
        <taxon>Scolecida</taxon>
        <taxon>Capitellidae</taxon>
        <taxon>Capitella</taxon>
    </lineage>
</organism>
<gene>
    <name evidence="10" type="ORF">CAPTEDRAFT_228369</name>
</gene>
<dbReference type="InterPro" id="IPR004540">
    <property type="entry name" value="Transl_elong_EFG/EF2"/>
</dbReference>
<dbReference type="Gene3D" id="3.40.50.300">
    <property type="entry name" value="P-loop containing nucleotide triphosphate hydrolases"/>
    <property type="match status" value="1"/>
</dbReference>
<dbReference type="FunFam" id="3.30.70.240:FF:000001">
    <property type="entry name" value="Elongation factor G"/>
    <property type="match status" value="1"/>
</dbReference>
<dbReference type="EnsemblMetazoa" id="CapteT228369">
    <property type="protein sequence ID" value="CapteP228369"/>
    <property type="gene ID" value="CapteG228369"/>
</dbReference>
<dbReference type="NCBIfam" id="TIGR00484">
    <property type="entry name" value="EF-G"/>
    <property type="match status" value="1"/>
</dbReference>
<feature type="chain" id="PRO_5008789152" description="Elongation factor G, mitochondrial" evidence="8">
    <location>
        <begin position="21"/>
        <end position="736"/>
    </location>
</feature>
<feature type="binding site" evidence="7">
    <location>
        <begin position="36"/>
        <end position="43"/>
    </location>
    <ligand>
        <name>GTP</name>
        <dbReference type="ChEBI" id="CHEBI:37565"/>
    </ligand>
</feature>
<dbReference type="Gene3D" id="3.30.70.870">
    <property type="entry name" value="Elongation Factor G (Translational Gtpase), domain 3"/>
    <property type="match status" value="1"/>
</dbReference>
<dbReference type="InterPro" id="IPR005517">
    <property type="entry name" value="Transl_elong_EFG/EF2_IV"/>
</dbReference>
<keyword evidence="6 7" id="KW-0342">GTP-binding</keyword>
<dbReference type="OrthoDB" id="198619at2759"/>
<dbReference type="OMA" id="GQFAKVQ"/>
<keyword evidence="4 7" id="KW-0251">Elongation factor</keyword>
<dbReference type="GO" id="GO:0005525">
    <property type="term" value="F:GTP binding"/>
    <property type="evidence" value="ECO:0007669"/>
    <property type="project" value="UniProtKB-UniRule"/>
</dbReference>
<evidence type="ECO:0000256" key="5">
    <source>
        <dbReference type="ARBA" id="ARBA00022917"/>
    </source>
</evidence>
<dbReference type="PANTHER" id="PTHR43636">
    <property type="entry name" value="ELONGATION FACTOR G, MITOCHONDRIAL"/>
    <property type="match status" value="1"/>
</dbReference>
<dbReference type="STRING" id="283909.R7VLC3"/>
<keyword evidence="12" id="KW-1185">Reference proteome</keyword>
<dbReference type="PANTHER" id="PTHR43636:SF2">
    <property type="entry name" value="ELONGATION FACTOR G, MITOCHONDRIAL"/>
    <property type="match status" value="1"/>
</dbReference>
<dbReference type="SUPFAM" id="SSF54211">
    <property type="entry name" value="Ribosomal protein S5 domain 2-like"/>
    <property type="match status" value="1"/>
</dbReference>
<dbReference type="InterPro" id="IPR009022">
    <property type="entry name" value="EFG_III"/>
</dbReference>
<dbReference type="UniPathway" id="UPA00345"/>
<dbReference type="SUPFAM" id="SSF52540">
    <property type="entry name" value="P-loop containing nucleoside triphosphate hydrolases"/>
    <property type="match status" value="1"/>
</dbReference>
<evidence type="ECO:0000313" key="10">
    <source>
        <dbReference type="EMBL" id="ELU17505.1"/>
    </source>
</evidence>
<dbReference type="SUPFAM" id="SSF54980">
    <property type="entry name" value="EF-G C-terminal domain-like"/>
    <property type="match status" value="2"/>
</dbReference>
<dbReference type="Proteomes" id="UP000014760">
    <property type="component" value="Unassembled WGS sequence"/>
</dbReference>
<dbReference type="InterPro" id="IPR014721">
    <property type="entry name" value="Ribsml_uS5_D2-typ_fold_subgr"/>
</dbReference>
<reference evidence="12" key="1">
    <citation type="submission" date="2012-12" db="EMBL/GenBank/DDBJ databases">
        <authorList>
            <person name="Hellsten U."/>
            <person name="Grimwood J."/>
            <person name="Chapman J.A."/>
            <person name="Shapiro H."/>
            <person name="Aerts A."/>
            <person name="Otillar R.P."/>
            <person name="Terry A.Y."/>
            <person name="Boore J.L."/>
            <person name="Simakov O."/>
            <person name="Marletaz F."/>
            <person name="Cho S.-J."/>
            <person name="Edsinger-Gonzales E."/>
            <person name="Havlak P."/>
            <person name="Kuo D.-H."/>
            <person name="Larsson T."/>
            <person name="Lv J."/>
            <person name="Arendt D."/>
            <person name="Savage R."/>
            <person name="Osoegawa K."/>
            <person name="de Jong P."/>
            <person name="Lindberg D.R."/>
            <person name="Seaver E.C."/>
            <person name="Weisblat D.A."/>
            <person name="Putnam N.H."/>
            <person name="Grigoriev I.V."/>
            <person name="Rokhsar D.S."/>
        </authorList>
    </citation>
    <scope>NUCLEOTIDE SEQUENCE</scope>
    <source>
        <strain evidence="12">I ESC-2004</strain>
    </source>
</reference>
<dbReference type="FunCoup" id="R7VLC3">
    <property type="interactions" value="1986"/>
</dbReference>
<dbReference type="CDD" id="cd16262">
    <property type="entry name" value="EFG_III"/>
    <property type="match status" value="1"/>
</dbReference>
<dbReference type="NCBIfam" id="NF009381">
    <property type="entry name" value="PRK12740.1-5"/>
    <property type="match status" value="1"/>
</dbReference>
<dbReference type="InterPro" id="IPR041095">
    <property type="entry name" value="EFG_II"/>
</dbReference>